<evidence type="ECO:0000313" key="1">
    <source>
        <dbReference type="EMBL" id="ETO25068.1"/>
    </source>
</evidence>
<reference evidence="1 2" key="1">
    <citation type="journal article" date="2013" name="Curr. Biol.">
        <title>The Genome of the Foraminiferan Reticulomyxa filosa.</title>
        <authorList>
            <person name="Glockner G."/>
            <person name="Hulsmann N."/>
            <person name="Schleicher M."/>
            <person name="Noegel A.A."/>
            <person name="Eichinger L."/>
            <person name="Gallinger C."/>
            <person name="Pawlowski J."/>
            <person name="Sierra R."/>
            <person name="Euteneuer U."/>
            <person name="Pillet L."/>
            <person name="Moustafa A."/>
            <person name="Platzer M."/>
            <person name="Groth M."/>
            <person name="Szafranski K."/>
            <person name="Schliwa M."/>
        </authorList>
    </citation>
    <scope>NUCLEOTIDE SEQUENCE [LARGE SCALE GENOMIC DNA]</scope>
</reference>
<protein>
    <submittedName>
        <fullName evidence="1">Uncharacterized protein</fullName>
    </submittedName>
</protein>
<evidence type="ECO:0000313" key="2">
    <source>
        <dbReference type="Proteomes" id="UP000023152"/>
    </source>
</evidence>
<accession>X6NGN4</accession>
<dbReference type="AlphaFoldDB" id="X6NGN4"/>
<keyword evidence="2" id="KW-1185">Reference proteome</keyword>
<proteinExistence type="predicted"/>
<comment type="caution">
    <text evidence="1">The sequence shown here is derived from an EMBL/GenBank/DDBJ whole genome shotgun (WGS) entry which is preliminary data.</text>
</comment>
<sequence length="384" mass="44992">MEGENQNRSHNTDPFDVSTFLTNPNELCRILLLPASVEKHTMEITAENKQSNRFRVELTTPFYLLGAVCRLYDHWHPVAGIRLIQLLSFHQQASTKQIAYRALQSLSAVKNGLTTLPDVLINKKMLPIPTLCKQTKKNNVRDFLILLLFKTIHFSKFITQSNVYIGFFFFFFFKTENKAKQDFELFEQRILFRVILCNDANRYYEMLDFLLLTPLTISRLRQGIETYKKSQDWLTPIQKANIFKRLLTAWIEVKVMNYEMSKKKQFPINERCDQYIHLIEEFIDIGSDWIEQLRPNGYNGFHFMEFLAKEMLQRKVNKMKRLTKKLQSGSVSEFEKEEYENKEVELMQSTTTGNVDILASDGDIPVSALKPVLLLFAKELQPLT</sequence>
<organism evidence="1 2">
    <name type="scientific">Reticulomyxa filosa</name>
    <dbReference type="NCBI Taxonomy" id="46433"/>
    <lineage>
        <taxon>Eukaryota</taxon>
        <taxon>Sar</taxon>
        <taxon>Rhizaria</taxon>
        <taxon>Retaria</taxon>
        <taxon>Foraminifera</taxon>
        <taxon>Monothalamids</taxon>
        <taxon>Reticulomyxidae</taxon>
        <taxon>Reticulomyxa</taxon>
    </lineage>
</organism>
<dbReference type="Proteomes" id="UP000023152">
    <property type="component" value="Unassembled WGS sequence"/>
</dbReference>
<gene>
    <name evidence="1" type="ORF">RFI_12075</name>
</gene>
<dbReference type="EMBL" id="ASPP01008760">
    <property type="protein sequence ID" value="ETO25068.1"/>
    <property type="molecule type" value="Genomic_DNA"/>
</dbReference>
<name>X6NGN4_RETFI</name>